<gene>
    <name evidence="2" type="ORF">BJ085DRAFT_29930</name>
</gene>
<name>A0A4P9ZST8_9FUNG</name>
<organism evidence="2 3">
    <name type="scientific">Dimargaris cristalligena</name>
    <dbReference type="NCBI Taxonomy" id="215637"/>
    <lineage>
        <taxon>Eukaryota</taxon>
        <taxon>Fungi</taxon>
        <taxon>Fungi incertae sedis</taxon>
        <taxon>Zoopagomycota</taxon>
        <taxon>Kickxellomycotina</taxon>
        <taxon>Dimargaritomycetes</taxon>
        <taxon>Dimargaritales</taxon>
        <taxon>Dimargaritaceae</taxon>
        <taxon>Dimargaris</taxon>
    </lineage>
</organism>
<dbReference type="Gene3D" id="2.60.40.200">
    <property type="entry name" value="Superoxide dismutase, copper/zinc binding domain"/>
    <property type="match status" value="1"/>
</dbReference>
<sequence length="182" mass="19485">MWAILFQIGSLLLAPSLARSVINSEAIATFDSTSTVQGTVRFQASDTSVNILTSITGLSHLNKYSWDLYSPGLTTSALNPQKSRRSQLSCPIDDLLDPFHATRSPTYTCYSKATSKACALGQLTGKFGCWKGPAAGKTLSRTYSDDTISLSGNQSIVGSYLVVRNALNHIIGCALVVLDSDE</sequence>
<feature type="signal peptide" evidence="1">
    <location>
        <begin position="1"/>
        <end position="18"/>
    </location>
</feature>
<evidence type="ECO:0008006" key="4">
    <source>
        <dbReference type="Google" id="ProtNLM"/>
    </source>
</evidence>
<protein>
    <recommendedName>
        <fullName evidence="4">Superoxide dismutase copper/zinc binding domain-containing protein</fullName>
    </recommendedName>
</protein>
<accession>A0A4P9ZST8</accession>
<reference evidence="3" key="1">
    <citation type="journal article" date="2018" name="Nat. Microbiol.">
        <title>Leveraging single-cell genomics to expand the fungal tree of life.</title>
        <authorList>
            <person name="Ahrendt S.R."/>
            <person name="Quandt C.A."/>
            <person name="Ciobanu D."/>
            <person name="Clum A."/>
            <person name="Salamov A."/>
            <person name="Andreopoulos B."/>
            <person name="Cheng J.F."/>
            <person name="Woyke T."/>
            <person name="Pelin A."/>
            <person name="Henrissat B."/>
            <person name="Reynolds N.K."/>
            <person name="Benny G.L."/>
            <person name="Smith M.E."/>
            <person name="James T.Y."/>
            <person name="Grigoriev I.V."/>
        </authorList>
    </citation>
    <scope>NUCLEOTIDE SEQUENCE [LARGE SCALE GENOMIC DNA]</scope>
    <source>
        <strain evidence="3">RSA 468</strain>
    </source>
</reference>
<dbReference type="EMBL" id="ML002620">
    <property type="protein sequence ID" value="RKP36634.1"/>
    <property type="molecule type" value="Genomic_DNA"/>
</dbReference>
<evidence type="ECO:0000313" key="3">
    <source>
        <dbReference type="Proteomes" id="UP000268162"/>
    </source>
</evidence>
<evidence type="ECO:0000313" key="2">
    <source>
        <dbReference type="EMBL" id="RKP36634.1"/>
    </source>
</evidence>
<dbReference type="GO" id="GO:0006801">
    <property type="term" value="P:superoxide metabolic process"/>
    <property type="evidence" value="ECO:0007669"/>
    <property type="project" value="InterPro"/>
</dbReference>
<feature type="chain" id="PRO_5020976702" description="Superoxide dismutase copper/zinc binding domain-containing protein" evidence="1">
    <location>
        <begin position="19"/>
        <end position="182"/>
    </location>
</feature>
<keyword evidence="3" id="KW-1185">Reference proteome</keyword>
<keyword evidence="1" id="KW-0732">Signal</keyword>
<dbReference type="GO" id="GO:0046872">
    <property type="term" value="F:metal ion binding"/>
    <property type="evidence" value="ECO:0007669"/>
    <property type="project" value="InterPro"/>
</dbReference>
<dbReference type="Proteomes" id="UP000268162">
    <property type="component" value="Unassembled WGS sequence"/>
</dbReference>
<dbReference type="AlphaFoldDB" id="A0A4P9ZST8"/>
<proteinExistence type="predicted"/>
<dbReference type="SUPFAM" id="SSF49329">
    <property type="entry name" value="Cu,Zn superoxide dismutase-like"/>
    <property type="match status" value="1"/>
</dbReference>
<dbReference type="InterPro" id="IPR036423">
    <property type="entry name" value="SOD-like_Cu/Zn_dom_sf"/>
</dbReference>
<evidence type="ECO:0000256" key="1">
    <source>
        <dbReference type="SAM" id="SignalP"/>
    </source>
</evidence>